<keyword evidence="2 5" id="KW-0812">Transmembrane</keyword>
<protein>
    <recommendedName>
        <fullName evidence="5">Inner membrane-spanning protein YciB</fullName>
    </recommendedName>
</protein>
<keyword evidence="7" id="KW-1185">Reference proteome</keyword>
<gene>
    <name evidence="5" type="primary">yciB</name>
    <name evidence="6" type="ORF">ACFOOQ_15000</name>
</gene>
<dbReference type="InterPro" id="IPR006008">
    <property type="entry name" value="YciB"/>
</dbReference>
<accession>A0ABV7VI54</accession>
<dbReference type="NCBIfam" id="NF001323">
    <property type="entry name" value="PRK00259.1-1"/>
    <property type="match status" value="1"/>
</dbReference>
<comment type="caution">
    <text evidence="5">Lacks conserved residue(s) required for the propagation of feature annotation.</text>
</comment>
<sequence>MTRAAPRWLKPATEYGPLAVFLAVYAWAGLMPATAALLAATGVGLVLSLLLLRRLPLMPLVTAAVVGVFGGLTLWLHDDTFIKMKPTVINALFAAVLLGGLALGRMPLRLLLGSALQITEAGWRQLSLRCGLLFAGLAVLNEIVWRTQSTDVWVAFKVFGLMGLTVAFMLAQAPLIARHRSDTRTDPEGDDT</sequence>
<evidence type="ECO:0000313" key="6">
    <source>
        <dbReference type="EMBL" id="MFC3676864.1"/>
    </source>
</evidence>
<keyword evidence="3 5" id="KW-1133">Transmembrane helix</keyword>
<comment type="function">
    <text evidence="5">Plays a role in cell envelope biogenesis, maintenance of cell envelope integrity and membrane homeostasis.</text>
</comment>
<evidence type="ECO:0000256" key="3">
    <source>
        <dbReference type="ARBA" id="ARBA00022989"/>
    </source>
</evidence>
<feature type="transmembrane region" description="Helical" evidence="5">
    <location>
        <begin position="126"/>
        <end position="146"/>
    </location>
</feature>
<feature type="transmembrane region" description="Helical" evidence="5">
    <location>
        <begin position="88"/>
        <end position="106"/>
    </location>
</feature>
<evidence type="ECO:0000256" key="2">
    <source>
        <dbReference type="ARBA" id="ARBA00022692"/>
    </source>
</evidence>
<comment type="similarity">
    <text evidence="5">Belongs to the YciB family.</text>
</comment>
<dbReference type="PANTHER" id="PTHR36917">
    <property type="entry name" value="INTRACELLULAR SEPTATION PROTEIN A-RELATED"/>
    <property type="match status" value="1"/>
</dbReference>
<evidence type="ECO:0000256" key="4">
    <source>
        <dbReference type="ARBA" id="ARBA00023136"/>
    </source>
</evidence>
<dbReference type="NCBIfam" id="TIGR00997">
    <property type="entry name" value="ispZ"/>
    <property type="match status" value="1"/>
</dbReference>
<comment type="caution">
    <text evidence="6">The sequence shown here is derived from an EMBL/GenBank/DDBJ whole genome shotgun (WGS) entry which is preliminary data.</text>
</comment>
<comment type="subcellular location">
    <subcellularLocation>
        <location evidence="5">Cell inner membrane</location>
        <topology evidence="5">Multi-pass membrane protein</topology>
    </subcellularLocation>
</comment>
<dbReference type="Pfam" id="PF04279">
    <property type="entry name" value="IspA"/>
    <property type="match status" value="1"/>
</dbReference>
<dbReference type="HAMAP" id="MF_00189">
    <property type="entry name" value="YciB"/>
    <property type="match status" value="1"/>
</dbReference>
<organism evidence="6 7">
    <name type="scientific">Ferrovibrio xuzhouensis</name>
    <dbReference type="NCBI Taxonomy" id="1576914"/>
    <lineage>
        <taxon>Bacteria</taxon>
        <taxon>Pseudomonadati</taxon>
        <taxon>Pseudomonadota</taxon>
        <taxon>Alphaproteobacteria</taxon>
        <taxon>Rhodospirillales</taxon>
        <taxon>Rhodospirillaceae</taxon>
        <taxon>Ferrovibrio</taxon>
    </lineage>
</organism>
<evidence type="ECO:0000313" key="7">
    <source>
        <dbReference type="Proteomes" id="UP001595711"/>
    </source>
</evidence>
<feature type="transmembrane region" description="Helical" evidence="5">
    <location>
        <begin position="57"/>
        <end position="76"/>
    </location>
</feature>
<proteinExistence type="inferred from homology"/>
<keyword evidence="5" id="KW-0997">Cell inner membrane</keyword>
<keyword evidence="4 5" id="KW-0472">Membrane</keyword>
<keyword evidence="1 5" id="KW-1003">Cell membrane</keyword>
<dbReference type="RefSeq" id="WP_379728098.1">
    <property type="nucleotide sequence ID" value="NZ_JBHRYJ010000003.1"/>
</dbReference>
<name>A0ABV7VI54_9PROT</name>
<evidence type="ECO:0000256" key="5">
    <source>
        <dbReference type="HAMAP-Rule" id="MF_00189"/>
    </source>
</evidence>
<feature type="transmembrane region" description="Helical" evidence="5">
    <location>
        <begin position="152"/>
        <end position="171"/>
    </location>
</feature>
<dbReference type="PANTHER" id="PTHR36917:SF1">
    <property type="entry name" value="INNER MEMBRANE-SPANNING PROTEIN YCIB"/>
    <property type="match status" value="1"/>
</dbReference>
<dbReference type="Proteomes" id="UP001595711">
    <property type="component" value="Unassembled WGS sequence"/>
</dbReference>
<dbReference type="EMBL" id="JBHRYJ010000003">
    <property type="protein sequence ID" value="MFC3676864.1"/>
    <property type="molecule type" value="Genomic_DNA"/>
</dbReference>
<reference evidence="7" key="1">
    <citation type="journal article" date="2019" name="Int. J. Syst. Evol. Microbiol.">
        <title>The Global Catalogue of Microorganisms (GCM) 10K type strain sequencing project: providing services to taxonomists for standard genome sequencing and annotation.</title>
        <authorList>
            <consortium name="The Broad Institute Genomics Platform"/>
            <consortium name="The Broad Institute Genome Sequencing Center for Infectious Disease"/>
            <person name="Wu L."/>
            <person name="Ma J."/>
        </authorList>
    </citation>
    <scope>NUCLEOTIDE SEQUENCE [LARGE SCALE GENOMIC DNA]</scope>
    <source>
        <strain evidence="7">KCTC 42182</strain>
    </source>
</reference>
<evidence type="ECO:0000256" key="1">
    <source>
        <dbReference type="ARBA" id="ARBA00022475"/>
    </source>
</evidence>